<evidence type="ECO:0000256" key="5">
    <source>
        <dbReference type="ARBA" id="ARBA00023242"/>
    </source>
</evidence>
<dbReference type="SMART" id="SM00320">
    <property type="entry name" value="WD40"/>
    <property type="match status" value="7"/>
</dbReference>
<dbReference type="PANTHER" id="PTHR19924">
    <property type="entry name" value="UTP15 U3 SMALL NUCLEOLAR RNA-ASSOCIATED PROTEIN 15 FAMILY MEMBER"/>
    <property type="match status" value="1"/>
</dbReference>
<evidence type="ECO:0000256" key="4">
    <source>
        <dbReference type="ARBA" id="ARBA00022737"/>
    </source>
</evidence>
<dbReference type="InterPro" id="IPR036322">
    <property type="entry name" value="WD40_repeat_dom_sf"/>
</dbReference>
<dbReference type="GO" id="GO:0033553">
    <property type="term" value="C:rDNA heterochromatin"/>
    <property type="evidence" value="ECO:0007669"/>
    <property type="project" value="EnsemblFungi"/>
</dbReference>
<keyword evidence="9" id="KW-1185">Reference proteome</keyword>
<keyword evidence="5" id="KW-0539">Nucleus</keyword>
<dbReference type="SUPFAM" id="SSF50978">
    <property type="entry name" value="WD40 repeat-like"/>
    <property type="match status" value="1"/>
</dbReference>
<dbReference type="GO" id="GO:0032040">
    <property type="term" value="C:small-subunit processome"/>
    <property type="evidence" value="ECO:0007669"/>
    <property type="project" value="EnsemblFungi"/>
</dbReference>
<evidence type="ECO:0000256" key="2">
    <source>
        <dbReference type="ARBA" id="ARBA00022552"/>
    </source>
</evidence>
<evidence type="ECO:0000256" key="1">
    <source>
        <dbReference type="ARBA" id="ARBA00004604"/>
    </source>
</evidence>
<dbReference type="GO" id="GO:0034511">
    <property type="term" value="F:U3 snoRNA binding"/>
    <property type="evidence" value="ECO:0007669"/>
    <property type="project" value="EnsemblFungi"/>
</dbReference>
<feature type="repeat" description="WD" evidence="6">
    <location>
        <begin position="164"/>
        <end position="196"/>
    </location>
</feature>
<dbReference type="GO" id="GO:0034455">
    <property type="term" value="C:t-UTP complex"/>
    <property type="evidence" value="ECO:0007669"/>
    <property type="project" value="EnsemblFungi"/>
</dbReference>
<dbReference type="Pfam" id="PF00400">
    <property type="entry name" value="WD40"/>
    <property type="match status" value="2"/>
</dbReference>
<name>A0A1E4TQU9_PACTA</name>
<dbReference type="OrthoDB" id="431715at2759"/>
<protein>
    <recommendedName>
        <fullName evidence="7">U3 small nucleolar RNA-associated protein 15 C-terminal domain-containing protein</fullName>
    </recommendedName>
</protein>
<dbReference type="PROSITE" id="PS50082">
    <property type="entry name" value="WD_REPEATS_2"/>
    <property type="match status" value="1"/>
</dbReference>
<keyword evidence="4" id="KW-0677">Repeat</keyword>
<dbReference type="InterPro" id="IPR015943">
    <property type="entry name" value="WD40/YVTN_repeat-like_dom_sf"/>
</dbReference>
<evidence type="ECO:0000256" key="3">
    <source>
        <dbReference type="ARBA" id="ARBA00022574"/>
    </source>
</evidence>
<accession>A0A1E4TQU9</accession>
<keyword evidence="2" id="KW-0698">rRNA processing</keyword>
<organism evidence="8 9">
    <name type="scientific">Pachysolen tannophilus NRRL Y-2460</name>
    <dbReference type="NCBI Taxonomy" id="669874"/>
    <lineage>
        <taxon>Eukaryota</taxon>
        <taxon>Fungi</taxon>
        <taxon>Dikarya</taxon>
        <taxon>Ascomycota</taxon>
        <taxon>Saccharomycotina</taxon>
        <taxon>Pichiomycetes</taxon>
        <taxon>Pachysolenaceae</taxon>
        <taxon>Pachysolen</taxon>
    </lineage>
</organism>
<dbReference type="InterPro" id="IPR001680">
    <property type="entry name" value="WD40_rpt"/>
</dbReference>
<evidence type="ECO:0000256" key="6">
    <source>
        <dbReference type="PROSITE-ProRule" id="PRU00221"/>
    </source>
</evidence>
<reference evidence="9" key="1">
    <citation type="submission" date="2016-05" db="EMBL/GenBank/DDBJ databases">
        <title>Comparative genomics of biotechnologically important yeasts.</title>
        <authorList>
            <consortium name="DOE Joint Genome Institute"/>
            <person name="Riley R."/>
            <person name="Haridas S."/>
            <person name="Wolfe K.H."/>
            <person name="Lopes M.R."/>
            <person name="Hittinger C.T."/>
            <person name="Goker M."/>
            <person name="Salamov A."/>
            <person name="Wisecaver J."/>
            <person name="Long T.M."/>
            <person name="Aerts A.L."/>
            <person name="Barry K."/>
            <person name="Choi C."/>
            <person name="Clum A."/>
            <person name="Coughlan A.Y."/>
            <person name="Deshpande S."/>
            <person name="Douglass A.P."/>
            <person name="Hanson S.J."/>
            <person name="Klenk H.-P."/>
            <person name="Labutti K."/>
            <person name="Lapidus A."/>
            <person name="Lindquist E."/>
            <person name="Lipzen A."/>
            <person name="Meier-Kolthoff J.P."/>
            <person name="Ohm R.A."/>
            <person name="Otillar R.P."/>
            <person name="Pangilinan J."/>
            <person name="Peng Y."/>
            <person name="Rokas A."/>
            <person name="Rosa C.A."/>
            <person name="Scheuner C."/>
            <person name="Sibirny A.A."/>
            <person name="Slot J.C."/>
            <person name="Stielow J.B."/>
            <person name="Sun H."/>
            <person name="Kurtzman C.P."/>
            <person name="Blackwell M."/>
            <person name="Grigoriev I.V."/>
            <person name="Jeffries T.W."/>
        </authorList>
    </citation>
    <scope>NUCLEOTIDE SEQUENCE [LARGE SCALE GENOMIC DNA]</scope>
    <source>
        <strain evidence="9">NRRL Y-2460</strain>
    </source>
</reference>
<dbReference type="GO" id="GO:0000462">
    <property type="term" value="P:maturation of SSU-rRNA from tricistronic rRNA transcript (SSU-rRNA, 5.8S rRNA, LSU-rRNA)"/>
    <property type="evidence" value="ECO:0007669"/>
    <property type="project" value="EnsemblFungi"/>
</dbReference>
<proteinExistence type="predicted"/>
<dbReference type="EMBL" id="KV454016">
    <property type="protein sequence ID" value="ODV94092.1"/>
    <property type="molecule type" value="Genomic_DNA"/>
</dbReference>
<dbReference type="PANTHER" id="PTHR19924:SF26">
    <property type="entry name" value="U3 SMALL NUCLEOLAR RNA-ASSOCIATED PROTEIN 15 HOMOLOG"/>
    <property type="match status" value="1"/>
</dbReference>
<comment type="subcellular location">
    <subcellularLocation>
        <location evidence="1">Nucleus</location>
        <location evidence="1">Nucleolus</location>
    </subcellularLocation>
</comment>
<dbReference type="InterPro" id="IPR018983">
    <property type="entry name" value="U3_snoRNA-assocProt_15_C"/>
</dbReference>
<dbReference type="FunFam" id="2.130.10.10:FF:000551">
    <property type="entry name" value="UTP15p Nucleolar protein"/>
    <property type="match status" value="1"/>
</dbReference>
<dbReference type="STRING" id="669874.A0A1E4TQU9"/>
<evidence type="ECO:0000259" key="7">
    <source>
        <dbReference type="Pfam" id="PF09384"/>
    </source>
</evidence>
<dbReference type="AlphaFoldDB" id="A0A1E4TQU9"/>
<dbReference type="GO" id="GO:0045943">
    <property type="term" value="P:positive regulation of transcription by RNA polymerase I"/>
    <property type="evidence" value="ECO:0007669"/>
    <property type="project" value="EnsemblFungi"/>
</dbReference>
<sequence length="501" mass="55907">MSSSKKRVVQVRNATLPAQTTPEQRYWRGFTNTQLVKEHNSITHIHFNPISPYDFAITSSTRVQVFSSKTRQVAKTFSRFKDVVYSAEFRNDGKLLVAGDQTGLVQVFDALQPRTLLVSINASSHPTHVTKFHPTNLTNLLTGSDDRVARLYDISNSAAPINVFGNHEDYIRSANFIPGSNLVATGCYDGYVRVFDPRVNNTNNDPILKFNQDFPVEDILSLNSTNLISCGGRSIKIWDLTAGKQLRDMTNFTKTVTCLSDAGERGILAGSLDGHVKVFDSSSSNWEVKFGWKFGGGVLGCGVSPNHKHFVVGLSSGLLAIRTRKTEPRVKQGVKTSTKSGAFQKMMRGAEYHGEYEHHIVNDKLKTTQTKKLKPFEKSLNAFKWSEALDNAFIPGMSRELTITVLEELKNRGKIRVALADRDETKLEPLLTWSLKAIEDVRSVNIVSDYIGVVLEMYGSVIEKSPILEELVIAFSKKIQQEIEKAKESQQIEGMLQLLST</sequence>
<feature type="domain" description="U3 small nucleolar RNA-associated protein 15 C-terminal" evidence="7">
    <location>
        <begin position="352"/>
        <end position="499"/>
    </location>
</feature>
<gene>
    <name evidence="8" type="ORF">PACTADRAFT_50981</name>
</gene>
<evidence type="ECO:0000313" key="8">
    <source>
        <dbReference type="EMBL" id="ODV94092.1"/>
    </source>
</evidence>
<evidence type="ECO:0000313" key="9">
    <source>
        <dbReference type="Proteomes" id="UP000094236"/>
    </source>
</evidence>
<dbReference type="Pfam" id="PF09384">
    <property type="entry name" value="UTP15_C"/>
    <property type="match status" value="1"/>
</dbReference>
<dbReference type="Proteomes" id="UP000094236">
    <property type="component" value="Unassembled WGS sequence"/>
</dbReference>
<keyword evidence="3 6" id="KW-0853">WD repeat</keyword>
<dbReference type="Gene3D" id="2.130.10.10">
    <property type="entry name" value="YVTN repeat-like/Quinoprotein amine dehydrogenase"/>
    <property type="match status" value="2"/>
</dbReference>